<reference evidence="1" key="1">
    <citation type="submission" date="2020-06" db="EMBL/GenBank/DDBJ databases">
        <authorList>
            <consortium name="Plant Systems Biology data submission"/>
        </authorList>
    </citation>
    <scope>NUCLEOTIDE SEQUENCE</scope>
    <source>
        <strain evidence="1">D6</strain>
    </source>
</reference>
<gene>
    <name evidence="1" type="ORF">SEMRO_234_G094330.1</name>
</gene>
<dbReference type="EMBL" id="CAICTM010000233">
    <property type="protein sequence ID" value="CAB9505514.1"/>
    <property type="molecule type" value="Genomic_DNA"/>
</dbReference>
<name>A0A9N8DRC9_9STRA</name>
<organism evidence="1 2">
    <name type="scientific">Seminavis robusta</name>
    <dbReference type="NCBI Taxonomy" id="568900"/>
    <lineage>
        <taxon>Eukaryota</taxon>
        <taxon>Sar</taxon>
        <taxon>Stramenopiles</taxon>
        <taxon>Ochrophyta</taxon>
        <taxon>Bacillariophyta</taxon>
        <taxon>Bacillariophyceae</taxon>
        <taxon>Bacillariophycidae</taxon>
        <taxon>Naviculales</taxon>
        <taxon>Naviculaceae</taxon>
        <taxon>Seminavis</taxon>
    </lineage>
</organism>
<accession>A0A9N8DRC9</accession>
<evidence type="ECO:0000313" key="1">
    <source>
        <dbReference type="EMBL" id="CAB9505514.1"/>
    </source>
</evidence>
<comment type="caution">
    <text evidence="1">The sequence shown here is derived from an EMBL/GenBank/DDBJ whole genome shotgun (WGS) entry which is preliminary data.</text>
</comment>
<keyword evidence="2" id="KW-1185">Reference proteome</keyword>
<protein>
    <submittedName>
        <fullName evidence="1">Uncharacterized protein</fullName>
    </submittedName>
</protein>
<evidence type="ECO:0000313" key="2">
    <source>
        <dbReference type="Proteomes" id="UP001153069"/>
    </source>
</evidence>
<dbReference type="AlphaFoldDB" id="A0A9N8DRC9"/>
<dbReference type="Proteomes" id="UP001153069">
    <property type="component" value="Unassembled WGS sequence"/>
</dbReference>
<proteinExistence type="predicted"/>
<sequence>MTILGSISFSLEMAILNRDSVDYPYFHKMIDALLVSNTAFSEYDGYRQLMKQKRSICYKLSSGTTLTVDSTNDLVQVLEDYFDDYDDDVVNQNSKQRNNNEATENSVEIATETIVFEIVYGVQKKETWIPQPAVVVSRAVSGRDGNHSVKGGNDLDILSDTVLVPVSSRQSPGDTSAQAGAQQCEELEAENKKRHILQQKIDKEVKKHGTDPLSRARYALKRLGINEGALANRVFVLAAVVAATAMHGGGKVERVVAVR</sequence>